<gene>
    <name evidence="2" type="ORF">M378DRAFT_181991</name>
</gene>
<dbReference type="OrthoDB" id="2636032at2759"/>
<dbReference type="InParanoid" id="A0A0C2WJK9"/>
<evidence type="ECO:0000313" key="2">
    <source>
        <dbReference type="EMBL" id="KIL56338.1"/>
    </source>
</evidence>
<keyword evidence="3" id="KW-1185">Reference proteome</keyword>
<dbReference type="HOGENOM" id="CLU_1992050_0_0_1"/>
<dbReference type="AlphaFoldDB" id="A0A0C2WJK9"/>
<sequence>MKSLVKPTCSWHFSARAAIPDDFDDFEMDNLAMDIAENAPMLWSLLDVLLDACRRKRQPAIVADDGGHDMDLGNDESDNHDKILLEENVTASPEQAKKSQYSREDLLCIVSMRCSLQIDICSSFF</sequence>
<dbReference type="EMBL" id="KN818428">
    <property type="protein sequence ID" value="KIL56338.1"/>
    <property type="molecule type" value="Genomic_DNA"/>
</dbReference>
<evidence type="ECO:0000313" key="3">
    <source>
        <dbReference type="Proteomes" id="UP000054549"/>
    </source>
</evidence>
<dbReference type="Proteomes" id="UP000054549">
    <property type="component" value="Unassembled WGS sequence"/>
</dbReference>
<organism evidence="2 3">
    <name type="scientific">Amanita muscaria (strain Koide BX008)</name>
    <dbReference type="NCBI Taxonomy" id="946122"/>
    <lineage>
        <taxon>Eukaryota</taxon>
        <taxon>Fungi</taxon>
        <taxon>Dikarya</taxon>
        <taxon>Basidiomycota</taxon>
        <taxon>Agaricomycotina</taxon>
        <taxon>Agaricomycetes</taxon>
        <taxon>Agaricomycetidae</taxon>
        <taxon>Agaricales</taxon>
        <taxon>Pluteineae</taxon>
        <taxon>Amanitaceae</taxon>
        <taxon>Amanita</taxon>
    </lineage>
</organism>
<evidence type="ECO:0000256" key="1">
    <source>
        <dbReference type="SAM" id="MobiDB-lite"/>
    </source>
</evidence>
<reference evidence="2 3" key="1">
    <citation type="submission" date="2014-04" db="EMBL/GenBank/DDBJ databases">
        <title>Evolutionary Origins and Diversification of the Mycorrhizal Mutualists.</title>
        <authorList>
            <consortium name="DOE Joint Genome Institute"/>
            <consortium name="Mycorrhizal Genomics Consortium"/>
            <person name="Kohler A."/>
            <person name="Kuo A."/>
            <person name="Nagy L.G."/>
            <person name="Floudas D."/>
            <person name="Copeland A."/>
            <person name="Barry K.W."/>
            <person name="Cichocki N."/>
            <person name="Veneault-Fourrey C."/>
            <person name="LaButti K."/>
            <person name="Lindquist E.A."/>
            <person name="Lipzen A."/>
            <person name="Lundell T."/>
            <person name="Morin E."/>
            <person name="Murat C."/>
            <person name="Riley R."/>
            <person name="Ohm R."/>
            <person name="Sun H."/>
            <person name="Tunlid A."/>
            <person name="Henrissat B."/>
            <person name="Grigoriev I.V."/>
            <person name="Hibbett D.S."/>
            <person name="Martin F."/>
        </authorList>
    </citation>
    <scope>NUCLEOTIDE SEQUENCE [LARGE SCALE GENOMIC DNA]</scope>
    <source>
        <strain evidence="2 3">Koide BX008</strain>
    </source>
</reference>
<proteinExistence type="predicted"/>
<protein>
    <submittedName>
        <fullName evidence="2">Uncharacterized protein</fullName>
    </submittedName>
</protein>
<accession>A0A0C2WJK9</accession>
<feature type="region of interest" description="Disordered" evidence="1">
    <location>
        <begin position="63"/>
        <end position="99"/>
    </location>
</feature>
<name>A0A0C2WJK9_AMAMK</name>
<feature type="compositionally biased region" description="Basic and acidic residues" evidence="1">
    <location>
        <begin position="65"/>
        <end position="85"/>
    </location>
</feature>